<gene>
    <name evidence="2" type="ORF">AZF04_00745</name>
</gene>
<evidence type="ECO:0000256" key="1">
    <source>
        <dbReference type="SAM" id="MobiDB-lite"/>
    </source>
</evidence>
<feature type="region of interest" description="Disordered" evidence="1">
    <location>
        <begin position="1"/>
        <end position="20"/>
    </location>
</feature>
<proteinExistence type="predicted"/>
<dbReference type="Proteomes" id="UP000075806">
    <property type="component" value="Unassembled WGS sequence"/>
</dbReference>
<dbReference type="AlphaFoldDB" id="A0A161PLS3"/>
<dbReference type="EMBL" id="LTAO01000001">
    <property type="protein sequence ID" value="KYG34893.1"/>
    <property type="molecule type" value="Genomic_DNA"/>
</dbReference>
<protein>
    <recommendedName>
        <fullName evidence="4">DNA-binding protein</fullName>
    </recommendedName>
</protein>
<evidence type="ECO:0008006" key="4">
    <source>
        <dbReference type="Google" id="ProtNLM"/>
    </source>
</evidence>
<dbReference type="RefSeq" id="WP_061947147.1">
    <property type="nucleotide sequence ID" value="NZ_LTAO01000001.1"/>
</dbReference>
<evidence type="ECO:0000313" key="2">
    <source>
        <dbReference type="EMBL" id="KYG34893.1"/>
    </source>
</evidence>
<keyword evidence="3" id="KW-1185">Reference proteome</keyword>
<organism evidence="2 3">
    <name type="scientific">Alkalihalobacillus trypoxylicola</name>
    <dbReference type="NCBI Taxonomy" id="519424"/>
    <lineage>
        <taxon>Bacteria</taxon>
        <taxon>Bacillati</taxon>
        <taxon>Bacillota</taxon>
        <taxon>Bacilli</taxon>
        <taxon>Bacillales</taxon>
        <taxon>Bacillaceae</taxon>
        <taxon>Alkalihalobacillus</taxon>
    </lineage>
</organism>
<name>A0A161PLS3_9BACI</name>
<evidence type="ECO:0000313" key="3">
    <source>
        <dbReference type="Proteomes" id="UP000075806"/>
    </source>
</evidence>
<comment type="caution">
    <text evidence="2">The sequence shown here is derived from an EMBL/GenBank/DDBJ whole genome shotgun (WGS) entry which is preliminary data.</text>
</comment>
<sequence length="83" mass="9663">MVQIKMVSKEEEKSNHQKKHLVSPQDICQLYNISIEKVLLKINNDSGFPPVYKYLDKNTPLFLKGEIKHYIGENKLTISFLSK</sequence>
<accession>A0A161PLS3</accession>
<reference evidence="2" key="1">
    <citation type="submission" date="2016-02" db="EMBL/GenBank/DDBJ databases">
        <title>Genome sequence of Bacillus trypoxylicola KCTC 13244(T).</title>
        <authorList>
            <person name="Jeong H."/>
            <person name="Park S.-H."/>
            <person name="Choi S.-K."/>
        </authorList>
    </citation>
    <scope>NUCLEOTIDE SEQUENCE [LARGE SCALE GENOMIC DNA]</scope>
    <source>
        <strain evidence="2">KCTC 13244</strain>
    </source>
</reference>